<feature type="domain" description="Right handed beta helix" evidence="3">
    <location>
        <begin position="98"/>
        <end position="246"/>
    </location>
</feature>
<dbReference type="Pfam" id="PF13229">
    <property type="entry name" value="Beta_helix"/>
    <property type="match status" value="1"/>
</dbReference>
<gene>
    <name evidence="4" type="ORF">NEF87_002928</name>
</gene>
<dbReference type="Pfam" id="PF05048">
    <property type="entry name" value="NosD"/>
    <property type="match status" value="1"/>
</dbReference>
<dbReference type="InterPro" id="IPR022441">
    <property type="entry name" value="Para_beta_helix_rpt-2"/>
</dbReference>
<name>A0ABY6HT10_9ARCH</name>
<reference evidence="4" key="1">
    <citation type="submission" date="2022-09" db="EMBL/GenBank/DDBJ databases">
        <title>Actin cytoskeleton and complex cell architecture in an #Asgard archaeon.</title>
        <authorList>
            <person name="Ponce Toledo R.I."/>
            <person name="Schleper C."/>
            <person name="Rodrigues Oliveira T."/>
            <person name="Wollweber F."/>
            <person name="Xu J."/>
            <person name="Rittmann S."/>
            <person name="Klingl A."/>
            <person name="Pilhofer M."/>
        </authorList>
    </citation>
    <scope>NUCLEOTIDE SEQUENCE</scope>
    <source>
        <strain evidence="4">B-35</strain>
    </source>
</reference>
<evidence type="ECO:0000313" key="5">
    <source>
        <dbReference type="Proteomes" id="UP001208689"/>
    </source>
</evidence>
<sequence length="417" mass="46993">MSFKNKNYLMTSLIAFLCTSIIYSAILAHNFNDESKFDTPFCGFPAIKITQQLDINGDEALKEFFTESSSSGKNWRSSFLLEFEGNLTLQNTNLHLIIQNSVISNIKILNCCNVRIKNSEFIAGYKAVEIMDSDSIEIIRNHIHDNVVGIHMEYTNNSILHNNIITHQSGDSTILGDGIYLLYCNNIEIQNNIANYNHGNGIYLKRSADCIIENNILNYNYGNQSFSGNGVILVHFCDSAQIINNTANYNHGMGERYSGNGIVVEHSDWSVLFHNTANYNNGTGIFSGNGIYTEVSNEVKTYENVASFNSESGFEIRGSIKNIICHNNFSSNMKYGINMNYPWETEVYENIVTNNLMGNIFDIHRANVLGDNSITTFEGIELEFGQKSIPSFNFPLFLIMTLLGTVLIIQHEKKKQI</sequence>
<dbReference type="InterPro" id="IPR012334">
    <property type="entry name" value="Pectin_lyas_fold"/>
</dbReference>
<evidence type="ECO:0008006" key="6">
    <source>
        <dbReference type="Google" id="ProtNLM"/>
    </source>
</evidence>
<dbReference type="Gene3D" id="2.160.20.10">
    <property type="entry name" value="Single-stranded right-handed beta-helix, Pectin lyase-like"/>
    <property type="match status" value="1"/>
</dbReference>
<dbReference type="SUPFAM" id="SSF51126">
    <property type="entry name" value="Pectin lyase-like"/>
    <property type="match status" value="1"/>
</dbReference>
<dbReference type="Proteomes" id="UP001208689">
    <property type="component" value="Chromosome"/>
</dbReference>
<feature type="domain" description="Periplasmic copper-binding protein NosD beta helix" evidence="2">
    <location>
        <begin position="289"/>
        <end position="375"/>
    </location>
</feature>
<evidence type="ECO:0000313" key="4">
    <source>
        <dbReference type="EMBL" id="UYP46643.1"/>
    </source>
</evidence>
<keyword evidence="1" id="KW-1133">Transmembrane helix</keyword>
<dbReference type="InterPro" id="IPR011050">
    <property type="entry name" value="Pectin_lyase_fold/virulence"/>
</dbReference>
<dbReference type="InterPro" id="IPR006626">
    <property type="entry name" value="PbH1"/>
</dbReference>
<dbReference type="InterPro" id="IPR007742">
    <property type="entry name" value="NosD_dom"/>
</dbReference>
<feature type="transmembrane region" description="Helical" evidence="1">
    <location>
        <begin position="392"/>
        <end position="409"/>
    </location>
</feature>
<organism evidence="4 5">
    <name type="scientific">Candidatus Lokiarchaeum ossiferum</name>
    <dbReference type="NCBI Taxonomy" id="2951803"/>
    <lineage>
        <taxon>Archaea</taxon>
        <taxon>Promethearchaeati</taxon>
        <taxon>Promethearchaeota</taxon>
        <taxon>Promethearchaeia</taxon>
        <taxon>Promethearchaeales</taxon>
        <taxon>Promethearchaeaceae</taxon>
        <taxon>Candidatus Lokiarchaeum</taxon>
    </lineage>
</organism>
<dbReference type="InterPro" id="IPR039448">
    <property type="entry name" value="Beta_helix"/>
</dbReference>
<dbReference type="EMBL" id="CP104013">
    <property type="protein sequence ID" value="UYP46643.1"/>
    <property type="molecule type" value="Genomic_DNA"/>
</dbReference>
<proteinExistence type="predicted"/>
<evidence type="ECO:0000256" key="1">
    <source>
        <dbReference type="SAM" id="Phobius"/>
    </source>
</evidence>
<evidence type="ECO:0000259" key="3">
    <source>
        <dbReference type="Pfam" id="PF13229"/>
    </source>
</evidence>
<protein>
    <recommendedName>
        <fullName evidence="6">Right-handed parallel beta-helix repeat-containing protein</fullName>
    </recommendedName>
</protein>
<accession>A0ABY6HT10</accession>
<keyword evidence="1" id="KW-0812">Transmembrane</keyword>
<dbReference type="NCBIfam" id="TIGR03804">
    <property type="entry name" value="para_beta_helix"/>
    <property type="match status" value="1"/>
</dbReference>
<evidence type="ECO:0000259" key="2">
    <source>
        <dbReference type="Pfam" id="PF05048"/>
    </source>
</evidence>
<keyword evidence="5" id="KW-1185">Reference proteome</keyword>
<dbReference type="SMART" id="SM00710">
    <property type="entry name" value="PbH1"/>
    <property type="match status" value="7"/>
</dbReference>
<keyword evidence="1" id="KW-0472">Membrane</keyword>